<dbReference type="AlphaFoldDB" id="A0AAP0G2W6"/>
<sequence>MAVGAPACAGHMHRVMRMRRAARECTGRGCGLVLGSSVHTCTVPHEGCDDPWSSERVDLHSKGRCKRIKQNGVETDGGLSGDEGRKGGNAGWGSSRGPTNPPKASKQAGGGGSVDREIVAS</sequence>
<evidence type="ECO:0000313" key="3">
    <source>
        <dbReference type="Proteomes" id="UP001418222"/>
    </source>
</evidence>
<organism evidence="2 3">
    <name type="scientific">Platanthera zijinensis</name>
    <dbReference type="NCBI Taxonomy" id="2320716"/>
    <lineage>
        <taxon>Eukaryota</taxon>
        <taxon>Viridiplantae</taxon>
        <taxon>Streptophyta</taxon>
        <taxon>Embryophyta</taxon>
        <taxon>Tracheophyta</taxon>
        <taxon>Spermatophyta</taxon>
        <taxon>Magnoliopsida</taxon>
        <taxon>Liliopsida</taxon>
        <taxon>Asparagales</taxon>
        <taxon>Orchidaceae</taxon>
        <taxon>Orchidoideae</taxon>
        <taxon>Orchideae</taxon>
        <taxon>Orchidinae</taxon>
        <taxon>Platanthera</taxon>
    </lineage>
</organism>
<protein>
    <submittedName>
        <fullName evidence="2">Uncharacterized protein</fullName>
    </submittedName>
</protein>
<keyword evidence="3" id="KW-1185">Reference proteome</keyword>
<name>A0AAP0G2W6_9ASPA</name>
<comment type="caution">
    <text evidence="2">The sequence shown here is derived from an EMBL/GenBank/DDBJ whole genome shotgun (WGS) entry which is preliminary data.</text>
</comment>
<dbReference type="Proteomes" id="UP001418222">
    <property type="component" value="Unassembled WGS sequence"/>
</dbReference>
<dbReference type="EMBL" id="JBBWWQ010000012">
    <property type="protein sequence ID" value="KAK8934892.1"/>
    <property type="molecule type" value="Genomic_DNA"/>
</dbReference>
<evidence type="ECO:0000313" key="2">
    <source>
        <dbReference type="EMBL" id="KAK8934892.1"/>
    </source>
</evidence>
<accession>A0AAP0G2W6</accession>
<reference evidence="2 3" key="1">
    <citation type="journal article" date="2022" name="Nat. Plants">
        <title>Genomes of leafy and leafless Platanthera orchids illuminate the evolution of mycoheterotrophy.</title>
        <authorList>
            <person name="Li M.H."/>
            <person name="Liu K.W."/>
            <person name="Li Z."/>
            <person name="Lu H.C."/>
            <person name="Ye Q.L."/>
            <person name="Zhang D."/>
            <person name="Wang J.Y."/>
            <person name="Li Y.F."/>
            <person name="Zhong Z.M."/>
            <person name="Liu X."/>
            <person name="Yu X."/>
            <person name="Liu D.K."/>
            <person name="Tu X.D."/>
            <person name="Liu B."/>
            <person name="Hao Y."/>
            <person name="Liao X.Y."/>
            <person name="Jiang Y.T."/>
            <person name="Sun W.H."/>
            <person name="Chen J."/>
            <person name="Chen Y.Q."/>
            <person name="Ai Y."/>
            <person name="Zhai J.W."/>
            <person name="Wu S.S."/>
            <person name="Zhou Z."/>
            <person name="Hsiao Y.Y."/>
            <person name="Wu W.L."/>
            <person name="Chen Y.Y."/>
            <person name="Lin Y.F."/>
            <person name="Hsu J.L."/>
            <person name="Li C.Y."/>
            <person name="Wang Z.W."/>
            <person name="Zhao X."/>
            <person name="Zhong W.Y."/>
            <person name="Ma X.K."/>
            <person name="Ma L."/>
            <person name="Huang J."/>
            <person name="Chen G.Z."/>
            <person name="Huang M.Z."/>
            <person name="Huang L."/>
            <person name="Peng D.H."/>
            <person name="Luo Y.B."/>
            <person name="Zou S.Q."/>
            <person name="Chen S.P."/>
            <person name="Lan S."/>
            <person name="Tsai W.C."/>
            <person name="Van de Peer Y."/>
            <person name="Liu Z.J."/>
        </authorList>
    </citation>
    <scope>NUCLEOTIDE SEQUENCE [LARGE SCALE GENOMIC DNA]</scope>
    <source>
        <strain evidence="2">Lor287</strain>
    </source>
</reference>
<evidence type="ECO:0000256" key="1">
    <source>
        <dbReference type="SAM" id="MobiDB-lite"/>
    </source>
</evidence>
<proteinExistence type="predicted"/>
<gene>
    <name evidence="2" type="ORF">KSP39_PZI014528</name>
</gene>
<feature type="region of interest" description="Disordered" evidence="1">
    <location>
        <begin position="67"/>
        <end position="121"/>
    </location>
</feature>